<evidence type="ECO:0000313" key="2">
    <source>
        <dbReference type="EMBL" id="MEW9265212.1"/>
    </source>
</evidence>
<dbReference type="RefSeq" id="WP_367638169.1">
    <property type="nucleotide sequence ID" value="NZ_JBFNQN010000006.1"/>
</dbReference>
<evidence type="ECO:0000259" key="1">
    <source>
        <dbReference type="PROSITE" id="PS51819"/>
    </source>
</evidence>
<dbReference type="PANTHER" id="PTHR34109:SF1">
    <property type="entry name" value="VOC DOMAIN-CONTAINING PROTEIN"/>
    <property type="match status" value="1"/>
</dbReference>
<evidence type="ECO:0000313" key="3">
    <source>
        <dbReference type="Proteomes" id="UP001555826"/>
    </source>
</evidence>
<reference evidence="2 3" key="1">
    <citation type="submission" date="2024-07" db="EMBL/GenBank/DDBJ databases">
        <authorList>
            <person name="Thanompreechachai J."/>
            <person name="Duangmal K."/>
        </authorList>
    </citation>
    <scope>NUCLEOTIDE SEQUENCE [LARGE SCALE GENOMIC DNA]</scope>
    <source>
        <strain evidence="2 3">KCTC 19886</strain>
    </source>
</reference>
<dbReference type="PANTHER" id="PTHR34109">
    <property type="entry name" value="BNAUNNG04460D PROTEIN-RELATED"/>
    <property type="match status" value="1"/>
</dbReference>
<dbReference type="InterPro" id="IPR029068">
    <property type="entry name" value="Glyas_Bleomycin-R_OHBP_Dase"/>
</dbReference>
<dbReference type="Pfam" id="PF00903">
    <property type="entry name" value="Glyoxalase"/>
    <property type="match status" value="1"/>
</dbReference>
<comment type="caution">
    <text evidence="2">The sequence shown here is derived from an EMBL/GenBank/DDBJ whole genome shotgun (WGS) entry which is preliminary data.</text>
</comment>
<dbReference type="Gene3D" id="3.30.720.110">
    <property type="match status" value="1"/>
</dbReference>
<dbReference type="EMBL" id="JBFNQN010000006">
    <property type="protein sequence ID" value="MEW9265212.1"/>
    <property type="molecule type" value="Genomic_DNA"/>
</dbReference>
<name>A0ABV3P7K7_9ACTN</name>
<dbReference type="InterPro" id="IPR037523">
    <property type="entry name" value="VOC_core"/>
</dbReference>
<proteinExistence type="predicted"/>
<accession>A0ABV3P7K7</accession>
<keyword evidence="3" id="KW-1185">Reference proteome</keyword>
<protein>
    <submittedName>
        <fullName evidence="2">VOC family protein</fullName>
    </submittedName>
</protein>
<feature type="domain" description="VOC" evidence="1">
    <location>
        <begin position="15"/>
        <end position="137"/>
    </location>
</feature>
<dbReference type="PROSITE" id="PS51819">
    <property type="entry name" value="VOC"/>
    <property type="match status" value="1"/>
</dbReference>
<dbReference type="InterPro" id="IPR004360">
    <property type="entry name" value="Glyas_Fos-R_dOase_dom"/>
</dbReference>
<dbReference type="SUPFAM" id="SSF54593">
    <property type="entry name" value="Glyoxalase/Bleomycin resistance protein/Dihydroxybiphenyl dioxygenase"/>
    <property type="match status" value="1"/>
</dbReference>
<sequence>MTTNSEAPVPTTPVPTVWPAFRARDARALIAFLVDAFGFEETLVVPGEGDLVAHAQLSWPHGGGVMLGSERPGTGWHVGAGGAGCYVVVPDDAALDAVRARARAAGADAGDVVKQGYGSREFTVRDPEGNHWSFGTYRGEPRV</sequence>
<dbReference type="Gene3D" id="3.30.720.120">
    <property type="match status" value="1"/>
</dbReference>
<dbReference type="Proteomes" id="UP001555826">
    <property type="component" value="Unassembled WGS sequence"/>
</dbReference>
<gene>
    <name evidence="2" type="ORF">AB1207_10680</name>
</gene>
<organism evidence="2 3">
    <name type="scientific">Kineococcus endophyticus</name>
    <dbReference type="NCBI Taxonomy" id="1181883"/>
    <lineage>
        <taxon>Bacteria</taxon>
        <taxon>Bacillati</taxon>
        <taxon>Actinomycetota</taxon>
        <taxon>Actinomycetes</taxon>
        <taxon>Kineosporiales</taxon>
        <taxon>Kineosporiaceae</taxon>
        <taxon>Kineococcus</taxon>
    </lineage>
</organism>